<evidence type="ECO:0000256" key="4">
    <source>
        <dbReference type="ARBA" id="ARBA00022842"/>
    </source>
</evidence>
<evidence type="ECO:0000313" key="7">
    <source>
        <dbReference type="Proteomes" id="UP000237752"/>
    </source>
</evidence>
<organism evidence="6 7">
    <name type="scientific">Antricoccus suffuscus</name>
    <dbReference type="NCBI Taxonomy" id="1629062"/>
    <lineage>
        <taxon>Bacteria</taxon>
        <taxon>Bacillati</taxon>
        <taxon>Actinomycetota</taxon>
        <taxon>Actinomycetes</taxon>
        <taxon>Geodermatophilales</taxon>
        <taxon>Antricoccaceae</taxon>
        <taxon>Antricoccus</taxon>
    </lineage>
</organism>
<evidence type="ECO:0000259" key="5">
    <source>
        <dbReference type="Pfam" id="PF01850"/>
    </source>
</evidence>
<protein>
    <submittedName>
        <fullName evidence="6">PIN domain nuclease of toxin-antitoxin system</fullName>
    </submittedName>
</protein>
<gene>
    <name evidence="6" type="ORF">CLV47_105159</name>
</gene>
<dbReference type="Gene3D" id="3.40.50.1010">
    <property type="entry name" value="5'-nuclease"/>
    <property type="match status" value="1"/>
</dbReference>
<dbReference type="GO" id="GO:0046872">
    <property type="term" value="F:metal ion binding"/>
    <property type="evidence" value="ECO:0007669"/>
    <property type="project" value="UniProtKB-KW"/>
</dbReference>
<dbReference type="EMBL" id="PVUE01000005">
    <property type="protein sequence ID" value="PRZ42537.1"/>
    <property type="molecule type" value="Genomic_DNA"/>
</dbReference>
<dbReference type="SUPFAM" id="SSF88723">
    <property type="entry name" value="PIN domain-like"/>
    <property type="match status" value="1"/>
</dbReference>
<evidence type="ECO:0000256" key="2">
    <source>
        <dbReference type="ARBA" id="ARBA00022723"/>
    </source>
</evidence>
<dbReference type="GO" id="GO:0016787">
    <property type="term" value="F:hydrolase activity"/>
    <property type="evidence" value="ECO:0007669"/>
    <property type="project" value="UniProtKB-KW"/>
</dbReference>
<reference evidence="6 7" key="1">
    <citation type="submission" date="2018-03" db="EMBL/GenBank/DDBJ databases">
        <title>Genomic Encyclopedia of Archaeal and Bacterial Type Strains, Phase II (KMG-II): from individual species to whole genera.</title>
        <authorList>
            <person name="Goeker M."/>
        </authorList>
    </citation>
    <scope>NUCLEOTIDE SEQUENCE [LARGE SCALE GENOMIC DNA]</scope>
    <source>
        <strain evidence="6 7">DSM 100065</strain>
    </source>
</reference>
<dbReference type="InterPro" id="IPR002716">
    <property type="entry name" value="PIN_dom"/>
</dbReference>
<dbReference type="OrthoDB" id="286092at2"/>
<evidence type="ECO:0000256" key="3">
    <source>
        <dbReference type="ARBA" id="ARBA00022801"/>
    </source>
</evidence>
<dbReference type="Proteomes" id="UP000237752">
    <property type="component" value="Unassembled WGS sequence"/>
</dbReference>
<evidence type="ECO:0000256" key="1">
    <source>
        <dbReference type="ARBA" id="ARBA00022722"/>
    </source>
</evidence>
<feature type="domain" description="PIN" evidence="5">
    <location>
        <begin position="4"/>
        <end position="110"/>
    </location>
</feature>
<comment type="caution">
    <text evidence="6">The sequence shown here is derived from an EMBL/GenBank/DDBJ whole genome shotgun (WGS) entry which is preliminary data.</text>
</comment>
<evidence type="ECO:0000313" key="6">
    <source>
        <dbReference type="EMBL" id="PRZ42537.1"/>
    </source>
</evidence>
<keyword evidence="3" id="KW-0378">Hydrolase</keyword>
<dbReference type="AlphaFoldDB" id="A0A2T1A215"/>
<sequence length="121" mass="13126">MNLFDASALLCFLQGEDGADTVERELLVDGRCSAANWSEVAQKTRAASGDWELASGLLGSYGLVVEPVTRADAEEAARRWRRGEGLSLADRLCLATGTRLGAIVWTADKAWGESEIVRQIR</sequence>
<keyword evidence="2" id="KW-0479">Metal-binding</keyword>
<dbReference type="CDD" id="cd18682">
    <property type="entry name" value="PIN_VapC-like"/>
    <property type="match status" value="1"/>
</dbReference>
<dbReference type="Pfam" id="PF01850">
    <property type="entry name" value="PIN"/>
    <property type="match status" value="1"/>
</dbReference>
<keyword evidence="1" id="KW-0540">Nuclease</keyword>
<accession>A0A2T1A215</accession>
<name>A0A2T1A215_9ACTN</name>
<keyword evidence="4" id="KW-0460">Magnesium</keyword>
<dbReference type="InterPro" id="IPR029060">
    <property type="entry name" value="PIN-like_dom_sf"/>
</dbReference>
<dbReference type="RefSeq" id="WP_106348569.1">
    <property type="nucleotide sequence ID" value="NZ_PVUE01000005.1"/>
</dbReference>
<proteinExistence type="predicted"/>
<dbReference type="GO" id="GO:0004518">
    <property type="term" value="F:nuclease activity"/>
    <property type="evidence" value="ECO:0007669"/>
    <property type="project" value="UniProtKB-KW"/>
</dbReference>
<keyword evidence="7" id="KW-1185">Reference proteome</keyword>